<comment type="caution">
    <text evidence="3">The sequence shown here is derived from an EMBL/GenBank/DDBJ whole genome shotgun (WGS) entry which is preliminary data.</text>
</comment>
<dbReference type="STRING" id="6573.A0A210PIC6"/>
<proteinExistence type="predicted"/>
<dbReference type="PANTHER" id="PTHR47170:SF2">
    <property type="entry name" value="MALONYL-COA:ACP TRANSACYLASE (MAT) DOMAIN-CONTAINING PROTEIN"/>
    <property type="match status" value="1"/>
</dbReference>
<dbReference type="AlphaFoldDB" id="A0A210PIC6"/>
<dbReference type="InterPro" id="IPR001227">
    <property type="entry name" value="Ac_transferase_dom_sf"/>
</dbReference>
<dbReference type="InterPro" id="IPR014043">
    <property type="entry name" value="Acyl_transferase_dom"/>
</dbReference>
<name>A0A210PIC6_MIZYE</name>
<dbReference type="EMBL" id="NEDP02076655">
    <property type="protein sequence ID" value="OWF36248.1"/>
    <property type="molecule type" value="Genomic_DNA"/>
</dbReference>
<protein>
    <submittedName>
        <fullName evidence="3">Malonyl-CoA-acyl carrier protein transacylase, mitochondrial</fullName>
    </submittedName>
</protein>
<dbReference type="Proteomes" id="UP000242188">
    <property type="component" value="Unassembled WGS sequence"/>
</dbReference>
<dbReference type="GO" id="GO:0016740">
    <property type="term" value="F:transferase activity"/>
    <property type="evidence" value="ECO:0007669"/>
    <property type="project" value="InterPro"/>
</dbReference>
<dbReference type="Gene3D" id="3.40.366.10">
    <property type="entry name" value="Malonyl-Coenzyme A Acyl Carrier Protein, domain 2"/>
    <property type="match status" value="1"/>
</dbReference>
<dbReference type="SUPFAM" id="SSF52151">
    <property type="entry name" value="FabD/lysophospholipase-like"/>
    <property type="match status" value="1"/>
</dbReference>
<dbReference type="PANTHER" id="PTHR47170">
    <property type="entry name" value="MALONYL-COA ACP TRANSACYLASE, ACP-BINDING"/>
    <property type="match status" value="1"/>
</dbReference>
<keyword evidence="4" id="KW-1185">Reference proteome</keyword>
<evidence type="ECO:0000259" key="2">
    <source>
        <dbReference type="SMART" id="SM00827"/>
    </source>
</evidence>
<gene>
    <name evidence="3" type="ORF">KP79_PYT13456</name>
</gene>
<feature type="region of interest" description="Disordered" evidence="1">
    <location>
        <begin position="35"/>
        <end position="57"/>
    </location>
</feature>
<dbReference type="Gene3D" id="3.30.70.250">
    <property type="entry name" value="Malonyl-CoA ACP transacylase, ACP-binding"/>
    <property type="match status" value="1"/>
</dbReference>
<sequence length="428" mass="47442">MMTTKSLSALKFIRCLKVAPVCSTHSHFHNALQNNYCTGSSNGDENDKSKRKPYDVDPRSLKSFVSDMYTGQSDEAVEVFPSDEVDLNELANTKKSHTDKSNIANRSGTDPSLTSVLMFPGQGSHFVGMGKKLQHIPSARDVYDRASGILGYDLLELCLKGPHSKLSKTEFSQPAIVVTSLAAVEKLREEKPEAVDACIAAIGFSVGEITALMFAETLSFEDGISLIRLRARAMQRDSEVVSSGMMTAMCDMNTYLKEAMLAAREYCKTKAGIENPVCNVTAFVGTDIKVIAGHTEALDFMQETQKDFGIRHLKRLNVSGAFHTSLMKEASRDVAKSLKDKKFNVGKVPVYSNVTSNAYSTNHKQIKRNVYEQIVKPIKWEQIIKNIYQRSPGTAYPNTYEVGPRRSLGHLLRSTDKKAVRKYKAVDV</sequence>
<dbReference type="InterPro" id="IPR016035">
    <property type="entry name" value="Acyl_Trfase/lysoPLipase"/>
</dbReference>
<evidence type="ECO:0000313" key="3">
    <source>
        <dbReference type="EMBL" id="OWF36248.1"/>
    </source>
</evidence>
<organism evidence="3 4">
    <name type="scientific">Mizuhopecten yessoensis</name>
    <name type="common">Japanese scallop</name>
    <name type="synonym">Patinopecten yessoensis</name>
    <dbReference type="NCBI Taxonomy" id="6573"/>
    <lineage>
        <taxon>Eukaryota</taxon>
        <taxon>Metazoa</taxon>
        <taxon>Spiralia</taxon>
        <taxon>Lophotrochozoa</taxon>
        <taxon>Mollusca</taxon>
        <taxon>Bivalvia</taxon>
        <taxon>Autobranchia</taxon>
        <taxon>Pteriomorphia</taxon>
        <taxon>Pectinida</taxon>
        <taxon>Pectinoidea</taxon>
        <taxon>Pectinidae</taxon>
        <taxon>Mizuhopecten</taxon>
    </lineage>
</organism>
<feature type="compositionally biased region" description="Basic and acidic residues" evidence="1">
    <location>
        <begin position="45"/>
        <end position="57"/>
    </location>
</feature>
<evidence type="ECO:0000256" key="1">
    <source>
        <dbReference type="SAM" id="MobiDB-lite"/>
    </source>
</evidence>
<dbReference type="Pfam" id="PF00698">
    <property type="entry name" value="Acyl_transf_1"/>
    <property type="match status" value="1"/>
</dbReference>
<dbReference type="SMART" id="SM00827">
    <property type="entry name" value="PKS_AT"/>
    <property type="match status" value="1"/>
</dbReference>
<dbReference type="OrthoDB" id="541883at2759"/>
<evidence type="ECO:0000313" key="4">
    <source>
        <dbReference type="Proteomes" id="UP000242188"/>
    </source>
</evidence>
<feature type="domain" description="Malonyl-CoA:ACP transacylase (MAT)" evidence="2">
    <location>
        <begin position="118"/>
        <end position="423"/>
    </location>
</feature>
<dbReference type="InterPro" id="IPR052760">
    <property type="entry name" value="Mitochondrial_malonyltrans"/>
</dbReference>
<accession>A0A210PIC6</accession>
<reference evidence="3 4" key="1">
    <citation type="journal article" date="2017" name="Nat. Ecol. Evol.">
        <title>Scallop genome provides insights into evolution of bilaterian karyotype and development.</title>
        <authorList>
            <person name="Wang S."/>
            <person name="Zhang J."/>
            <person name="Jiao W."/>
            <person name="Li J."/>
            <person name="Xun X."/>
            <person name="Sun Y."/>
            <person name="Guo X."/>
            <person name="Huan P."/>
            <person name="Dong B."/>
            <person name="Zhang L."/>
            <person name="Hu X."/>
            <person name="Sun X."/>
            <person name="Wang J."/>
            <person name="Zhao C."/>
            <person name="Wang Y."/>
            <person name="Wang D."/>
            <person name="Huang X."/>
            <person name="Wang R."/>
            <person name="Lv J."/>
            <person name="Li Y."/>
            <person name="Zhang Z."/>
            <person name="Liu B."/>
            <person name="Lu W."/>
            <person name="Hui Y."/>
            <person name="Liang J."/>
            <person name="Zhou Z."/>
            <person name="Hou R."/>
            <person name="Li X."/>
            <person name="Liu Y."/>
            <person name="Li H."/>
            <person name="Ning X."/>
            <person name="Lin Y."/>
            <person name="Zhao L."/>
            <person name="Xing Q."/>
            <person name="Dou J."/>
            <person name="Li Y."/>
            <person name="Mao J."/>
            <person name="Guo H."/>
            <person name="Dou H."/>
            <person name="Li T."/>
            <person name="Mu C."/>
            <person name="Jiang W."/>
            <person name="Fu Q."/>
            <person name="Fu X."/>
            <person name="Miao Y."/>
            <person name="Liu J."/>
            <person name="Yu Q."/>
            <person name="Li R."/>
            <person name="Liao H."/>
            <person name="Li X."/>
            <person name="Kong Y."/>
            <person name="Jiang Z."/>
            <person name="Chourrout D."/>
            <person name="Li R."/>
            <person name="Bao Z."/>
        </authorList>
    </citation>
    <scope>NUCLEOTIDE SEQUENCE [LARGE SCALE GENOMIC DNA]</scope>
    <source>
        <strain evidence="3 4">PY_sf001</strain>
    </source>
</reference>